<evidence type="ECO:0000313" key="2">
    <source>
        <dbReference type="EMBL" id="KAL3635459.1"/>
    </source>
</evidence>
<dbReference type="AlphaFoldDB" id="A0ABD3D0X6"/>
<dbReference type="Proteomes" id="UP001632038">
    <property type="component" value="Unassembled WGS sequence"/>
</dbReference>
<organism evidence="2 3">
    <name type="scientific">Castilleja foliolosa</name>
    <dbReference type="NCBI Taxonomy" id="1961234"/>
    <lineage>
        <taxon>Eukaryota</taxon>
        <taxon>Viridiplantae</taxon>
        <taxon>Streptophyta</taxon>
        <taxon>Embryophyta</taxon>
        <taxon>Tracheophyta</taxon>
        <taxon>Spermatophyta</taxon>
        <taxon>Magnoliopsida</taxon>
        <taxon>eudicotyledons</taxon>
        <taxon>Gunneridae</taxon>
        <taxon>Pentapetalae</taxon>
        <taxon>asterids</taxon>
        <taxon>lamiids</taxon>
        <taxon>Lamiales</taxon>
        <taxon>Orobanchaceae</taxon>
        <taxon>Pedicularideae</taxon>
        <taxon>Castillejinae</taxon>
        <taxon>Castilleja</taxon>
    </lineage>
</organism>
<protein>
    <recommendedName>
        <fullName evidence="1">Reverse transcriptase zinc-binding domain-containing protein</fullName>
    </recommendedName>
</protein>
<evidence type="ECO:0000313" key="3">
    <source>
        <dbReference type="Proteomes" id="UP001632038"/>
    </source>
</evidence>
<dbReference type="EMBL" id="JAVIJP010000027">
    <property type="protein sequence ID" value="KAL3635459.1"/>
    <property type="molecule type" value="Genomic_DNA"/>
</dbReference>
<proteinExistence type="predicted"/>
<comment type="caution">
    <text evidence="2">The sequence shown here is derived from an EMBL/GenBank/DDBJ whole genome shotgun (WGS) entry which is preliminary data.</text>
</comment>
<reference evidence="3" key="1">
    <citation type="journal article" date="2024" name="IScience">
        <title>Strigolactones Initiate the Formation of Haustorium-like Structures in Castilleja.</title>
        <authorList>
            <person name="Buerger M."/>
            <person name="Peterson D."/>
            <person name="Chory J."/>
        </authorList>
    </citation>
    <scope>NUCLEOTIDE SEQUENCE [LARGE SCALE GENOMIC DNA]</scope>
</reference>
<gene>
    <name evidence="2" type="ORF">CASFOL_020006</name>
</gene>
<dbReference type="Pfam" id="PF13966">
    <property type="entry name" value="zf-RVT"/>
    <property type="match status" value="1"/>
</dbReference>
<keyword evidence="3" id="KW-1185">Reference proteome</keyword>
<name>A0ABD3D0X6_9LAMI</name>
<feature type="domain" description="Reverse transcriptase zinc-binding" evidence="1">
    <location>
        <begin position="116"/>
        <end position="197"/>
    </location>
</feature>
<accession>A0ABD3D0X6</accession>
<evidence type="ECO:0000259" key="1">
    <source>
        <dbReference type="Pfam" id="PF13966"/>
    </source>
</evidence>
<dbReference type="InterPro" id="IPR026960">
    <property type="entry name" value="RVT-Znf"/>
</dbReference>
<sequence length="472" mass="53919">MNHKYKDKDGNLALTSRSSQLWKRIWPHIQQLRDNSLWVVGKGQMKFWEDNWIGHIINPLDKSGITVREGLESLDSWKHLLSEEQLHDISLIKIDDDAPDRLIFKGTCDGKFKTGHYISYLRARNAKIWWTNIIWKKHIPAKIGAFLWRVFLNAIPVDEKVYLRGILGPFKCCCCLDGGFETITHLLVNGVAAKKVWGFFGKMLNRRLPSNGFGDMVHHFKVWLSDVKIHSQLGMVMVGLYGFICWEIWKVRCKSKFEGDPIKPAGVIAKIKAQIKTFNCTLQPQTESTKWDLIILQKLCLRHIPVMRPRGKWVSWTKPPADKLKMNISVKEAKDSCVGGCLIRNHEGEILFWCRHITKGKEIATILEKIITEGLIWSKSVACKNPILESHLNLEEVSRGEGASPAMIYMARKLDLESMVLSLVGPKQNRTATELAKSLDTPFLSSSNQSKLGDSVRKWLNQDKLGTQILQD</sequence>